<sequence>MTRRDKASQSSKKYEQKTLIDFLNSSPPSSPGPSKRKREPIPPPTHPEEVVSGSEDSDVGAIHFDPEILDVSDEDQSPRRPKRRKSIVVVDTVPEHELSDDSLEENIKVSVRWKGKKGKAKTIYDSEEDVQPRRRKLIKGVRPPTPEEQSVLDEVDENQILESRFRARGKMSAFQRNLEKFKSLKGKKHNDLVLESESSEAEVSVAPFKGAKPHRSGESSPASYDSDDSLEDDEDDFIVDDDAHGAPTKLPVAFSMNTHQDLTHHFKIICQLFVHMAVRPLSERCLFLKHVLKDEEYFSVPLQATRRKLSGMRDSLVASSVWRSEFKKALETYPEFTLVRMSFAIPQCDACHLGGRLSTLLGRVGGEPYDVYDFEDMSDKESNEDSDEDEDADRKRDVKREFHLGRFCATRARVYHQFNHWEHSLYKSLQQEITYVQDKNHKFIKVAYVGGIEPPKDLYDADKVMDWLDQRGVIDIEWQKVRQMMDSARNLEMSAKRQLIDGAES</sequence>
<dbReference type="STRING" id="930991.A0A0D0E5S0"/>
<dbReference type="OrthoDB" id="21499at2759"/>
<reference evidence="3 4" key="1">
    <citation type="submission" date="2014-04" db="EMBL/GenBank/DDBJ databases">
        <authorList>
            <consortium name="DOE Joint Genome Institute"/>
            <person name="Kuo A."/>
            <person name="Kohler A."/>
            <person name="Jargeat P."/>
            <person name="Nagy L.G."/>
            <person name="Floudas D."/>
            <person name="Copeland A."/>
            <person name="Barry K.W."/>
            <person name="Cichocki N."/>
            <person name="Veneault-Fourrey C."/>
            <person name="LaButti K."/>
            <person name="Lindquist E.A."/>
            <person name="Lipzen A."/>
            <person name="Lundell T."/>
            <person name="Morin E."/>
            <person name="Murat C."/>
            <person name="Sun H."/>
            <person name="Tunlid A."/>
            <person name="Henrissat B."/>
            <person name="Grigoriev I.V."/>
            <person name="Hibbett D.S."/>
            <person name="Martin F."/>
            <person name="Nordberg H.P."/>
            <person name="Cantor M.N."/>
            <person name="Hua S.X."/>
        </authorList>
    </citation>
    <scope>NUCLEOTIDE SEQUENCE [LARGE SCALE GENOMIC DNA]</scope>
    <source>
        <strain evidence="3 4">Ve08.2h10</strain>
    </source>
</reference>
<feature type="region of interest" description="Disordered" evidence="1">
    <location>
        <begin position="1"/>
        <end position="86"/>
    </location>
</feature>
<accession>A0A0D0E5S0</accession>
<evidence type="ECO:0000256" key="1">
    <source>
        <dbReference type="SAM" id="MobiDB-lite"/>
    </source>
</evidence>
<dbReference type="EMBL" id="KN824841">
    <property type="protein sequence ID" value="KIL00117.1"/>
    <property type="molecule type" value="Genomic_DNA"/>
</dbReference>
<dbReference type="HOGENOM" id="CLU_035430_0_0_1"/>
<dbReference type="InterPro" id="IPR025451">
    <property type="entry name" value="DUF4211"/>
</dbReference>
<evidence type="ECO:0000313" key="3">
    <source>
        <dbReference type="EMBL" id="KIL00117.1"/>
    </source>
</evidence>
<dbReference type="AlphaFoldDB" id="A0A0D0E5S0"/>
<feature type="region of interest" description="Disordered" evidence="1">
    <location>
        <begin position="118"/>
        <end position="154"/>
    </location>
</feature>
<proteinExistence type="predicted"/>
<evidence type="ECO:0000313" key="4">
    <source>
        <dbReference type="Proteomes" id="UP000054538"/>
    </source>
</evidence>
<feature type="region of interest" description="Disordered" evidence="1">
    <location>
        <begin position="376"/>
        <end position="395"/>
    </location>
</feature>
<protein>
    <recommendedName>
        <fullName evidence="2">DUF4211 domain-containing protein</fullName>
    </recommendedName>
</protein>
<keyword evidence="4" id="KW-1185">Reference proteome</keyword>
<dbReference type="PANTHER" id="PTHR14689">
    <property type="entry name" value="PHORBOL-ESTER_DAG-TYPE DOMAIN-CONTAINING PROTEIN"/>
    <property type="match status" value="1"/>
</dbReference>
<feature type="region of interest" description="Disordered" evidence="1">
    <location>
        <begin position="203"/>
        <end position="231"/>
    </location>
</feature>
<organism evidence="3 4">
    <name type="scientific">Paxillus rubicundulus Ve08.2h10</name>
    <dbReference type="NCBI Taxonomy" id="930991"/>
    <lineage>
        <taxon>Eukaryota</taxon>
        <taxon>Fungi</taxon>
        <taxon>Dikarya</taxon>
        <taxon>Basidiomycota</taxon>
        <taxon>Agaricomycotina</taxon>
        <taxon>Agaricomycetes</taxon>
        <taxon>Agaricomycetidae</taxon>
        <taxon>Boletales</taxon>
        <taxon>Paxilineae</taxon>
        <taxon>Paxillaceae</taxon>
        <taxon>Paxillus</taxon>
    </lineage>
</organism>
<evidence type="ECO:0000259" key="2">
    <source>
        <dbReference type="Pfam" id="PF13926"/>
    </source>
</evidence>
<dbReference type="Pfam" id="PF13926">
    <property type="entry name" value="DUF4211"/>
    <property type="match status" value="1"/>
</dbReference>
<dbReference type="PANTHER" id="PTHR14689:SF0">
    <property type="entry name" value="COILED-COIL DOMAIN-CONTAINING PROTEIN 82"/>
    <property type="match status" value="1"/>
</dbReference>
<dbReference type="FunCoup" id="A0A0D0E5S0">
    <property type="interactions" value="175"/>
</dbReference>
<dbReference type="Proteomes" id="UP000054538">
    <property type="component" value="Unassembled WGS sequence"/>
</dbReference>
<name>A0A0D0E5S0_9AGAM</name>
<dbReference type="GO" id="GO:0005634">
    <property type="term" value="C:nucleus"/>
    <property type="evidence" value="ECO:0007669"/>
    <property type="project" value="TreeGrafter"/>
</dbReference>
<feature type="compositionally biased region" description="Basic and acidic residues" evidence="1">
    <location>
        <begin position="1"/>
        <end position="18"/>
    </location>
</feature>
<dbReference type="InParanoid" id="A0A0D0E5S0"/>
<reference evidence="4" key="2">
    <citation type="submission" date="2015-01" db="EMBL/GenBank/DDBJ databases">
        <title>Evolutionary Origins and Diversification of the Mycorrhizal Mutualists.</title>
        <authorList>
            <consortium name="DOE Joint Genome Institute"/>
            <consortium name="Mycorrhizal Genomics Consortium"/>
            <person name="Kohler A."/>
            <person name="Kuo A."/>
            <person name="Nagy L.G."/>
            <person name="Floudas D."/>
            <person name="Copeland A."/>
            <person name="Barry K.W."/>
            <person name="Cichocki N."/>
            <person name="Veneault-Fourrey C."/>
            <person name="LaButti K."/>
            <person name="Lindquist E.A."/>
            <person name="Lipzen A."/>
            <person name="Lundell T."/>
            <person name="Morin E."/>
            <person name="Murat C."/>
            <person name="Riley R."/>
            <person name="Ohm R."/>
            <person name="Sun H."/>
            <person name="Tunlid A."/>
            <person name="Henrissat B."/>
            <person name="Grigoriev I.V."/>
            <person name="Hibbett D.S."/>
            <person name="Martin F."/>
        </authorList>
    </citation>
    <scope>NUCLEOTIDE SEQUENCE [LARGE SCALE GENOMIC DNA]</scope>
    <source>
        <strain evidence="4">Ve08.2h10</strain>
    </source>
</reference>
<gene>
    <name evidence="3" type="ORF">PAXRUDRAFT_821997</name>
</gene>
<feature type="domain" description="DUF4211" evidence="2">
    <location>
        <begin position="236"/>
        <end position="370"/>
    </location>
</feature>